<organism evidence="2">
    <name type="scientific">Timema shepardi</name>
    <name type="common">Walking stick</name>
    <dbReference type="NCBI Taxonomy" id="629360"/>
    <lineage>
        <taxon>Eukaryota</taxon>
        <taxon>Metazoa</taxon>
        <taxon>Ecdysozoa</taxon>
        <taxon>Arthropoda</taxon>
        <taxon>Hexapoda</taxon>
        <taxon>Insecta</taxon>
        <taxon>Pterygota</taxon>
        <taxon>Neoptera</taxon>
        <taxon>Polyneoptera</taxon>
        <taxon>Phasmatodea</taxon>
        <taxon>Timematodea</taxon>
        <taxon>Timematoidea</taxon>
        <taxon>Timematidae</taxon>
        <taxon>Timema</taxon>
    </lineage>
</organism>
<evidence type="ECO:0000256" key="1">
    <source>
        <dbReference type="SAM" id="MobiDB-lite"/>
    </source>
</evidence>
<sequence length="152" mass="17272">MRSKVTLDQRQRDEEQGYFGPVPALSVTETRSKVTLDLLQSAFDPWTSDKKNSSFHLSGTGCECDVRGAVTKEQFLQTTVGVRQSNDEWMDFDREVKAVIFDEIDLTDLSFAECSIKNVNHSFQISRAKNGHTNESCINIDNILRNAKLYFV</sequence>
<gene>
    <name evidence="2" type="ORF">TSIB3V08_LOCUS512</name>
</gene>
<feature type="region of interest" description="Disordered" evidence="1">
    <location>
        <begin position="1"/>
        <end position="20"/>
    </location>
</feature>
<proteinExistence type="predicted"/>
<feature type="compositionally biased region" description="Basic and acidic residues" evidence="1">
    <location>
        <begin position="1"/>
        <end position="15"/>
    </location>
</feature>
<accession>A0A7R9ALH6</accession>
<name>A0A7R9ALH6_TIMSH</name>
<dbReference type="AlphaFoldDB" id="A0A7R9ALH6"/>
<reference evidence="2" key="1">
    <citation type="submission" date="2020-11" db="EMBL/GenBank/DDBJ databases">
        <authorList>
            <person name="Tran Van P."/>
        </authorList>
    </citation>
    <scope>NUCLEOTIDE SEQUENCE</scope>
</reference>
<dbReference type="EMBL" id="OC000124">
    <property type="protein sequence ID" value="CAD7256226.1"/>
    <property type="molecule type" value="Genomic_DNA"/>
</dbReference>
<protein>
    <submittedName>
        <fullName evidence="2">Uncharacterized protein</fullName>
    </submittedName>
</protein>
<evidence type="ECO:0000313" key="2">
    <source>
        <dbReference type="EMBL" id="CAD7256226.1"/>
    </source>
</evidence>